<protein>
    <submittedName>
        <fullName evidence="1">Uncharacterized protein</fullName>
    </submittedName>
</protein>
<dbReference type="Proteomes" id="UP000316621">
    <property type="component" value="Chromosome 9"/>
</dbReference>
<evidence type="ECO:0000313" key="2">
    <source>
        <dbReference type="Proteomes" id="UP000316621"/>
    </source>
</evidence>
<keyword evidence="2" id="KW-1185">Reference proteome</keyword>
<accession>A0A4Y7L1C0</accession>
<dbReference type="PANTHER" id="PTHR31439:SF4">
    <property type="entry name" value="NEURONAL PAS DOMAIN PROTEIN"/>
    <property type="match status" value="1"/>
</dbReference>
<proteinExistence type="predicted"/>
<name>A0A4Y7L1C0_PAPSO</name>
<gene>
    <name evidence="1" type="ORF">C5167_002347</name>
</gene>
<evidence type="ECO:0000313" key="1">
    <source>
        <dbReference type="EMBL" id="RZC78151.1"/>
    </source>
</evidence>
<dbReference type="PANTHER" id="PTHR31439">
    <property type="entry name" value="EXPRESSED PROTEIN"/>
    <property type="match status" value="1"/>
</dbReference>
<sequence>MSSYCSPDVWAWIQSLPPITQWKTNSMSICIFSSKSTQASLDLTVSKVDQNYHTSISFSIVADLHIPIPLWTSKSFKPSLQASKLLDNGTSCILFCNLVKNILNYGPTKNISFLYIPSLDTIGNFKEIFNLSFFTLTLLICIYEVPKDLRLECLETIKNHLVGSYSRDTTKTLMRLLGSNIEEQWMRSLNLAITNFIAEMDEQNHILRTPLPFSYAISTVGLWKVQLYCPIIAMELDTSSHLPANERLQFSLRHQQLEGVIQFSYRVVVQEKWVNVIANVDNIRCDVIRLVSETLMRKQGAGSAEKHFPSRISLELTPTLQTNVLSVSVSKSSENPTLEIGLEKTVEGSFETPNILGLRAAMSETMTMSLKPWKFEQSIYGYSANLNWYLHDSVNGREVFSSKPSKIALSKPKAWFKNRYSSAYRPFTKQGGVVFAGDEYGDSVLWKIDKGALGKTMEWEIKGRIWLTYWPNKHRSFYTETRALVFREIVHLSLI</sequence>
<dbReference type="OrthoDB" id="724026at2759"/>
<organism evidence="1 2">
    <name type="scientific">Papaver somniferum</name>
    <name type="common">Opium poppy</name>
    <dbReference type="NCBI Taxonomy" id="3469"/>
    <lineage>
        <taxon>Eukaryota</taxon>
        <taxon>Viridiplantae</taxon>
        <taxon>Streptophyta</taxon>
        <taxon>Embryophyta</taxon>
        <taxon>Tracheophyta</taxon>
        <taxon>Spermatophyta</taxon>
        <taxon>Magnoliopsida</taxon>
        <taxon>Ranunculales</taxon>
        <taxon>Papaveraceae</taxon>
        <taxon>Papaveroideae</taxon>
        <taxon>Papaver</taxon>
    </lineage>
</organism>
<dbReference type="Gramene" id="RZC78151">
    <property type="protein sequence ID" value="RZC78151"/>
    <property type="gene ID" value="C5167_002347"/>
</dbReference>
<dbReference type="AlphaFoldDB" id="A0A4Y7L1C0"/>
<dbReference type="OMA" id="REMWFNI"/>
<dbReference type="EMBL" id="CM010723">
    <property type="protein sequence ID" value="RZC78151.1"/>
    <property type="molecule type" value="Genomic_DNA"/>
</dbReference>
<reference evidence="1 2" key="1">
    <citation type="journal article" date="2018" name="Science">
        <title>The opium poppy genome and morphinan production.</title>
        <authorList>
            <person name="Guo L."/>
            <person name="Winzer T."/>
            <person name="Yang X."/>
            <person name="Li Y."/>
            <person name="Ning Z."/>
            <person name="He Z."/>
            <person name="Teodor R."/>
            <person name="Lu Y."/>
            <person name="Bowser T.A."/>
            <person name="Graham I.A."/>
            <person name="Ye K."/>
        </authorList>
    </citation>
    <scope>NUCLEOTIDE SEQUENCE [LARGE SCALE GENOMIC DNA]</scope>
    <source>
        <strain evidence="2">cv. HN1</strain>
        <tissue evidence="1">Leaves</tissue>
    </source>
</reference>